<dbReference type="GO" id="GO:0005829">
    <property type="term" value="C:cytosol"/>
    <property type="evidence" value="ECO:0007669"/>
    <property type="project" value="TreeGrafter"/>
</dbReference>
<keyword evidence="7" id="KW-0963">Cytoplasm</keyword>
<dbReference type="HAMAP" id="MF_00473">
    <property type="entry name" value="G6P_isomerase"/>
    <property type="match status" value="1"/>
</dbReference>
<dbReference type="Pfam" id="PF00342">
    <property type="entry name" value="PGI"/>
    <property type="match status" value="1"/>
</dbReference>
<dbReference type="InterPro" id="IPR035476">
    <property type="entry name" value="SIS_PGI_1"/>
</dbReference>
<dbReference type="RefSeq" id="WP_069948478.1">
    <property type="nucleotide sequence ID" value="NZ_CP014143.1"/>
</dbReference>
<dbReference type="CDD" id="cd05015">
    <property type="entry name" value="SIS_PGI_1"/>
    <property type="match status" value="1"/>
</dbReference>
<dbReference type="KEGG" id="micc:AUP74_03274"/>
<dbReference type="GO" id="GO:0006096">
    <property type="term" value="P:glycolytic process"/>
    <property type="evidence" value="ECO:0007669"/>
    <property type="project" value="UniProtKB-UniRule"/>
</dbReference>
<evidence type="ECO:0000256" key="8">
    <source>
        <dbReference type="RuleBase" id="RU000612"/>
    </source>
</evidence>
<dbReference type="InterPro" id="IPR046348">
    <property type="entry name" value="SIS_dom_sf"/>
</dbReference>
<dbReference type="NCBIfam" id="NF001211">
    <property type="entry name" value="PRK00179.1"/>
    <property type="match status" value="1"/>
</dbReference>
<gene>
    <name evidence="9" type="primary">pgi_3</name>
    <name evidence="7" type="synonym">pgi</name>
    <name evidence="9" type="ORF">AUP74_03274</name>
</gene>
<feature type="active site" evidence="7">
    <location>
        <position position="379"/>
    </location>
</feature>
<keyword evidence="4 7" id="KW-0324">Glycolysis</keyword>
<dbReference type="SUPFAM" id="SSF53697">
    <property type="entry name" value="SIS domain"/>
    <property type="match status" value="1"/>
</dbReference>
<dbReference type="Gene3D" id="3.40.50.10490">
    <property type="entry name" value="Glucose-6-phosphate isomerase like protein, domain 1"/>
    <property type="match status" value="2"/>
</dbReference>
<evidence type="ECO:0000256" key="6">
    <source>
        <dbReference type="ARBA" id="ARBA00029321"/>
    </source>
</evidence>
<proteinExistence type="inferred from homology"/>
<dbReference type="PATRIC" id="fig|1769779.3.peg.3257"/>
<dbReference type="OrthoDB" id="140919at2"/>
<feature type="active site" evidence="7">
    <location>
        <position position="507"/>
    </location>
</feature>
<dbReference type="CDD" id="cd05016">
    <property type="entry name" value="SIS_PGI_2"/>
    <property type="match status" value="1"/>
</dbReference>
<dbReference type="InterPro" id="IPR018189">
    <property type="entry name" value="Phosphoglucose_isomerase_CS"/>
</dbReference>
<dbReference type="InterPro" id="IPR023096">
    <property type="entry name" value="G6P_Isomerase_C"/>
</dbReference>
<dbReference type="STRING" id="1769779.AUP74_03274"/>
<dbReference type="PROSITE" id="PS51463">
    <property type="entry name" value="P_GLUCOSE_ISOMERASE_3"/>
    <property type="match status" value="1"/>
</dbReference>
<dbReference type="GO" id="GO:0051156">
    <property type="term" value="P:glucose 6-phosphate metabolic process"/>
    <property type="evidence" value="ECO:0007669"/>
    <property type="project" value="TreeGrafter"/>
</dbReference>
<dbReference type="PRINTS" id="PR00662">
    <property type="entry name" value="G6PISOMERASE"/>
</dbReference>
<dbReference type="PROSITE" id="PS00765">
    <property type="entry name" value="P_GLUCOSE_ISOMERASE_1"/>
    <property type="match status" value="1"/>
</dbReference>
<dbReference type="AlphaFoldDB" id="A0A1C9WBX1"/>
<dbReference type="UniPathway" id="UPA00109">
    <property type="reaction ID" value="UER00181"/>
</dbReference>
<organism evidence="9 10">
    <name type="scientific">Microbulbifer aggregans</name>
    <dbReference type="NCBI Taxonomy" id="1769779"/>
    <lineage>
        <taxon>Bacteria</taxon>
        <taxon>Pseudomonadati</taxon>
        <taxon>Pseudomonadota</taxon>
        <taxon>Gammaproteobacteria</taxon>
        <taxon>Cellvibrionales</taxon>
        <taxon>Microbulbiferaceae</taxon>
        <taxon>Microbulbifer</taxon>
    </lineage>
</organism>
<evidence type="ECO:0000313" key="9">
    <source>
        <dbReference type="EMBL" id="AOS98640.1"/>
    </source>
</evidence>
<dbReference type="InterPro" id="IPR001672">
    <property type="entry name" value="G6P_Isomerase"/>
</dbReference>
<dbReference type="UniPathway" id="UPA00138"/>
<comment type="similarity">
    <text evidence="2 7 8">Belongs to the GPI family.</text>
</comment>
<keyword evidence="10" id="KW-1185">Reference proteome</keyword>
<reference evidence="10" key="1">
    <citation type="submission" date="2016-01" db="EMBL/GenBank/DDBJ databases">
        <title>Complete genome sequence of Microbulbifer sp. CCB-MM1, a halophile isolated from Matang Mangrove Forest, Perak.</title>
        <authorList>
            <person name="Moh T.H."/>
            <person name="Dinesh B."/>
            <person name="Lau N.-S."/>
            <person name="Go F."/>
            <person name="Alexander Chong S.-C."/>
        </authorList>
    </citation>
    <scope>NUCLEOTIDE SEQUENCE [LARGE SCALE GENOMIC DNA]</scope>
    <source>
        <strain evidence="10">CCB-MM1</strain>
    </source>
</reference>
<evidence type="ECO:0000256" key="7">
    <source>
        <dbReference type="HAMAP-Rule" id="MF_00473"/>
    </source>
</evidence>
<evidence type="ECO:0000256" key="2">
    <source>
        <dbReference type="ARBA" id="ARBA00006604"/>
    </source>
</evidence>
<comment type="pathway">
    <text evidence="7">Carbohydrate biosynthesis; gluconeogenesis.</text>
</comment>
<dbReference type="PANTHER" id="PTHR11469">
    <property type="entry name" value="GLUCOSE-6-PHOSPHATE ISOMERASE"/>
    <property type="match status" value="1"/>
</dbReference>
<accession>A0A1C9WBX1</accession>
<comment type="subcellular location">
    <subcellularLocation>
        <location evidence="7">Cytoplasm</location>
    </subcellularLocation>
</comment>
<dbReference type="GO" id="GO:0048029">
    <property type="term" value="F:monosaccharide binding"/>
    <property type="evidence" value="ECO:0007669"/>
    <property type="project" value="TreeGrafter"/>
</dbReference>
<protein>
    <recommendedName>
        <fullName evidence="7">Glucose-6-phosphate isomerase</fullName>
        <shortName evidence="7">GPI</shortName>
        <ecNumber evidence="7">5.3.1.9</ecNumber>
    </recommendedName>
    <alternativeName>
        <fullName evidence="7">Phosphoglucose isomerase</fullName>
        <shortName evidence="7">PGI</shortName>
    </alternativeName>
    <alternativeName>
        <fullName evidence="7">Phosphohexose isomerase</fullName>
        <shortName evidence="7">PHI</shortName>
    </alternativeName>
</protein>
<dbReference type="GO" id="GO:0006094">
    <property type="term" value="P:gluconeogenesis"/>
    <property type="evidence" value="ECO:0007669"/>
    <property type="project" value="UniProtKB-UniRule"/>
</dbReference>
<evidence type="ECO:0000313" key="10">
    <source>
        <dbReference type="Proteomes" id="UP000095672"/>
    </source>
</evidence>
<comment type="function">
    <text evidence="7">Catalyzes the reversible isomerization of glucose-6-phosphate to fructose-6-phosphate.</text>
</comment>
<dbReference type="Gene3D" id="1.10.1390.10">
    <property type="match status" value="1"/>
</dbReference>
<dbReference type="GO" id="GO:0004347">
    <property type="term" value="F:glucose-6-phosphate isomerase activity"/>
    <property type="evidence" value="ECO:0007669"/>
    <property type="project" value="UniProtKB-UniRule"/>
</dbReference>
<evidence type="ECO:0000256" key="4">
    <source>
        <dbReference type="ARBA" id="ARBA00023152"/>
    </source>
</evidence>
<dbReference type="InterPro" id="IPR035482">
    <property type="entry name" value="SIS_PGI_2"/>
</dbReference>
<evidence type="ECO:0000256" key="3">
    <source>
        <dbReference type="ARBA" id="ARBA00022432"/>
    </source>
</evidence>
<feature type="active site" description="Proton donor" evidence="7">
    <location>
        <position position="348"/>
    </location>
</feature>
<dbReference type="EMBL" id="CP014143">
    <property type="protein sequence ID" value="AOS98640.1"/>
    <property type="molecule type" value="Genomic_DNA"/>
</dbReference>
<sequence>MNIPERNSLRERLIEEQKRLSGTAMTTLFELDPDRACAMQIQAAGLDLDFSKNRIDRSAMAALVGLARAHQLEAHRDALFRGEPINTTEQRQVLHPLLRGAIPGQESLRAQVETTLTRIEQFVHGVHSGLISGITDKPFRTVINIGIGGSHLGPAMTCRALKPYAQRDLDVQFVSNVDASDISQKLRNADPETTLFIVASKTFTTQETLANAHTARNWLIEQTGRPDAVERHFAAISTATDRIAQFGIRPTHIFPMWDWVGGRYSIWSSIGLPLALAIGYELFTDFHRGAAEMDRHFQKAPLEQNMPVILALLSYWYLRFWGAETQALLPYDHYLGDFPAYVQQLDMESNGKSTSLQGERLHQATSPIIWGTEGTNGQHSFHQLLHQGNLMVPVDFILPLRSHNPIGAHQDLLVANCLGQSRALMVGKSLEEAITELGEARMDDTAAKSLAPHKTMPGNRPSNTILMDKLTPSTLGALIALYEHKVFVQSVLHKINAFDQWGVELGKQICTALLPYISNEQPCSAFDESTNRLLNQYRSVRNS</sequence>
<comment type="catalytic activity">
    <reaction evidence="6 7 8">
        <text>alpha-D-glucose 6-phosphate = beta-D-fructose 6-phosphate</text>
        <dbReference type="Rhea" id="RHEA:11816"/>
        <dbReference type="ChEBI" id="CHEBI:57634"/>
        <dbReference type="ChEBI" id="CHEBI:58225"/>
        <dbReference type="EC" id="5.3.1.9"/>
    </reaction>
</comment>
<comment type="pathway">
    <text evidence="1 7 8">Carbohydrate degradation; glycolysis; D-glyceraldehyde 3-phosphate and glycerone phosphate from D-glucose: step 2/4.</text>
</comment>
<keyword evidence="3 7" id="KW-0312">Gluconeogenesis</keyword>
<dbReference type="Proteomes" id="UP000095672">
    <property type="component" value="Chromosome"/>
</dbReference>
<keyword evidence="5 7" id="KW-0413">Isomerase</keyword>
<dbReference type="PANTHER" id="PTHR11469:SF1">
    <property type="entry name" value="GLUCOSE-6-PHOSPHATE ISOMERASE"/>
    <property type="match status" value="1"/>
</dbReference>
<name>A0A1C9WBX1_9GAMM</name>
<dbReference type="GO" id="GO:0097367">
    <property type="term" value="F:carbohydrate derivative binding"/>
    <property type="evidence" value="ECO:0007669"/>
    <property type="project" value="InterPro"/>
</dbReference>
<evidence type="ECO:0000256" key="1">
    <source>
        <dbReference type="ARBA" id="ARBA00004926"/>
    </source>
</evidence>
<dbReference type="EC" id="5.3.1.9" evidence="7"/>
<evidence type="ECO:0000256" key="5">
    <source>
        <dbReference type="ARBA" id="ARBA00023235"/>
    </source>
</evidence>